<dbReference type="HOGENOM" id="CLU_148988_0_0_1"/>
<sequence length="146" mass="17476">MRYRPYHLLRKELSQLKGLFQRSRTKRDHGFYMQRKPRFRLKSKTSPDEGQSLPKTLIYISCGWESFKEDCKSPFRKEWHLDKAHGFNFLPGTQSIERGFDCVQKGPRSRSQEKEVRKEEEETLVRNILVTDVALELKNDQWETLL</sequence>
<dbReference type="PANTHER" id="PTHR47548">
    <property type="entry name" value="BNAA06G32370D PROTEIN"/>
    <property type="match status" value="1"/>
</dbReference>
<dbReference type="Proteomes" id="UP000009183">
    <property type="component" value="Unassembled WGS sequence, unordered"/>
</dbReference>
<evidence type="ECO:0000313" key="1">
    <source>
        <dbReference type="EMBL" id="CCB61058.1"/>
    </source>
</evidence>
<name>F6I291_VITVI</name>
<dbReference type="InParanoid" id="F6I291"/>
<dbReference type="PANTHER" id="PTHR47548:SF1">
    <property type="entry name" value="S-ADENOSYL-L-METHIONINE-DEPENDENT METHYLTRANSFERASES SUPERFAMILY PROTEIN"/>
    <property type="match status" value="1"/>
</dbReference>
<gene>
    <name evidence="1" type="ORF">VIT_00s0400g00010</name>
</gene>
<dbReference type="Gene3D" id="3.40.50.150">
    <property type="entry name" value="Vaccinia Virus protein VP39"/>
    <property type="match status" value="1"/>
</dbReference>
<proteinExistence type="predicted"/>
<accession>F6I291</accession>
<dbReference type="AlphaFoldDB" id="F6I291"/>
<dbReference type="EMBL" id="FN596534">
    <property type="protein sequence ID" value="CCB61058.1"/>
    <property type="molecule type" value="Genomic_DNA"/>
</dbReference>
<dbReference type="InterPro" id="IPR029063">
    <property type="entry name" value="SAM-dependent_MTases_sf"/>
</dbReference>
<keyword evidence="2" id="KW-1185">Reference proteome</keyword>
<evidence type="ECO:0000313" key="2">
    <source>
        <dbReference type="Proteomes" id="UP000009183"/>
    </source>
</evidence>
<dbReference type="InterPro" id="IPR053304">
    <property type="entry name" value="RNA_M5U_MTase"/>
</dbReference>
<organism evidence="1 2">
    <name type="scientific">Vitis vinifera</name>
    <name type="common">Grape</name>
    <dbReference type="NCBI Taxonomy" id="29760"/>
    <lineage>
        <taxon>Eukaryota</taxon>
        <taxon>Viridiplantae</taxon>
        <taxon>Streptophyta</taxon>
        <taxon>Embryophyta</taxon>
        <taxon>Tracheophyta</taxon>
        <taxon>Spermatophyta</taxon>
        <taxon>Magnoliopsida</taxon>
        <taxon>eudicotyledons</taxon>
        <taxon>Gunneridae</taxon>
        <taxon>Pentapetalae</taxon>
        <taxon>rosids</taxon>
        <taxon>Vitales</taxon>
        <taxon>Vitaceae</taxon>
        <taxon>Viteae</taxon>
        <taxon>Vitis</taxon>
    </lineage>
</organism>
<reference evidence="2" key="1">
    <citation type="journal article" date="2007" name="Nature">
        <title>The grapevine genome sequence suggests ancestral hexaploidization in major angiosperm phyla.</title>
        <authorList>
            <consortium name="The French-Italian Public Consortium for Grapevine Genome Characterization."/>
            <person name="Jaillon O."/>
            <person name="Aury J.-M."/>
            <person name="Noel B."/>
            <person name="Policriti A."/>
            <person name="Clepet C."/>
            <person name="Casagrande A."/>
            <person name="Choisne N."/>
            <person name="Aubourg S."/>
            <person name="Vitulo N."/>
            <person name="Jubin C."/>
            <person name="Vezzi A."/>
            <person name="Legeai F."/>
            <person name="Hugueney P."/>
            <person name="Dasilva C."/>
            <person name="Horner D."/>
            <person name="Mica E."/>
            <person name="Jublot D."/>
            <person name="Poulain J."/>
            <person name="Bruyere C."/>
            <person name="Billault A."/>
            <person name="Segurens B."/>
            <person name="Gouyvenoux M."/>
            <person name="Ugarte E."/>
            <person name="Cattonaro F."/>
            <person name="Anthouard V."/>
            <person name="Vico V."/>
            <person name="Del Fabbro C."/>
            <person name="Alaux M."/>
            <person name="Di Gaspero G."/>
            <person name="Dumas V."/>
            <person name="Felice N."/>
            <person name="Paillard S."/>
            <person name="Juman I."/>
            <person name="Moroldo M."/>
            <person name="Scalabrin S."/>
            <person name="Canaguier A."/>
            <person name="Le Clainche I."/>
            <person name="Malacrida G."/>
            <person name="Durand E."/>
            <person name="Pesole G."/>
            <person name="Laucou V."/>
            <person name="Chatelet P."/>
            <person name="Merdinoglu D."/>
            <person name="Delledonne M."/>
            <person name="Pezzotti M."/>
            <person name="Lecharny A."/>
            <person name="Scarpelli C."/>
            <person name="Artiguenave F."/>
            <person name="Pe M.E."/>
            <person name="Valle G."/>
            <person name="Morgante M."/>
            <person name="Caboche M."/>
            <person name="Adam-Blondon A.-F."/>
            <person name="Weissenbach J."/>
            <person name="Quetier F."/>
            <person name="Wincker P."/>
        </authorList>
    </citation>
    <scope>NUCLEOTIDE SEQUENCE [LARGE SCALE GENOMIC DNA]</scope>
    <source>
        <strain evidence="2">cv. Pinot noir / PN40024</strain>
    </source>
</reference>
<protein>
    <submittedName>
        <fullName evidence="1">Uncharacterized protein</fullName>
    </submittedName>
</protein>
<dbReference type="PaxDb" id="29760-VIT_00s0400g00010.t01"/>